<evidence type="ECO:0000256" key="15">
    <source>
        <dbReference type="PROSITE-ProRule" id="PRU01032"/>
    </source>
</evidence>
<keyword evidence="17" id="KW-0472">Membrane</keyword>
<comment type="function">
    <text evidence="2">Secreted tripeptidyl-peptidase which degrades proteins at acidic pHs and is involved in virulence.</text>
</comment>
<feature type="binding site" evidence="15">
    <location>
        <position position="657"/>
    </location>
    <ligand>
        <name>Ca(2+)</name>
        <dbReference type="ChEBI" id="CHEBI:29108"/>
    </ligand>
</feature>
<feature type="active site" description="Charge relay system" evidence="15">
    <location>
        <position position="595"/>
    </location>
</feature>
<dbReference type="InParanoid" id="A0A286UIX2"/>
<evidence type="ECO:0000256" key="12">
    <source>
        <dbReference type="ARBA" id="ARBA00023026"/>
    </source>
</evidence>
<keyword evidence="11 15" id="KW-0106">Calcium</keyword>
<dbReference type="PANTHER" id="PTHR14218">
    <property type="entry name" value="PROTEASE S8 TRIPEPTIDYL PEPTIDASE I CLN2"/>
    <property type="match status" value="1"/>
</dbReference>
<evidence type="ECO:0000256" key="8">
    <source>
        <dbReference type="ARBA" id="ARBA00022729"/>
    </source>
</evidence>
<evidence type="ECO:0000256" key="3">
    <source>
        <dbReference type="ARBA" id="ARBA00004239"/>
    </source>
</evidence>
<keyword evidence="5" id="KW-0964">Secreted</keyword>
<evidence type="ECO:0000256" key="9">
    <source>
        <dbReference type="ARBA" id="ARBA00022801"/>
    </source>
</evidence>
<gene>
    <name evidence="19" type="ORF">PNOK_0447400</name>
</gene>
<evidence type="ECO:0000256" key="5">
    <source>
        <dbReference type="ARBA" id="ARBA00022525"/>
    </source>
</evidence>
<feature type="region of interest" description="Disordered" evidence="16">
    <location>
        <begin position="224"/>
        <end position="253"/>
    </location>
</feature>
<dbReference type="CDD" id="cd04056">
    <property type="entry name" value="Peptidases_S53"/>
    <property type="match status" value="1"/>
</dbReference>
<comment type="subcellular location">
    <subcellularLocation>
        <location evidence="3">Secreted</location>
        <location evidence="3">Extracellular space</location>
    </subcellularLocation>
</comment>
<keyword evidence="13" id="KW-0865">Zymogen</keyword>
<feature type="binding site" evidence="15">
    <location>
        <position position="638"/>
    </location>
    <ligand>
        <name>Ca(2+)</name>
        <dbReference type="ChEBI" id="CHEBI:29108"/>
    </ligand>
</feature>
<evidence type="ECO:0000256" key="16">
    <source>
        <dbReference type="SAM" id="MobiDB-lite"/>
    </source>
</evidence>
<dbReference type="Proteomes" id="UP000217199">
    <property type="component" value="Unassembled WGS sequence"/>
</dbReference>
<dbReference type="STRING" id="2282107.A0A286UIX2"/>
<dbReference type="FunFam" id="3.40.50.200:FF:000015">
    <property type="entry name" value="Tripeptidyl peptidase A"/>
    <property type="match status" value="1"/>
</dbReference>
<feature type="transmembrane region" description="Helical" evidence="17">
    <location>
        <begin position="12"/>
        <end position="36"/>
    </location>
</feature>
<dbReference type="EMBL" id="NBII01000004">
    <property type="protein sequence ID" value="PAV19540.1"/>
    <property type="molecule type" value="Genomic_DNA"/>
</dbReference>
<evidence type="ECO:0000256" key="17">
    <source>
        <dbReference type="SAM" id="Phobius"/>
    </source>
</evidence>
<protein>
    <recommendedName>
        <fullName evidence="4">tripeptidyl-peptidase II</fullName>
        <ecNumber evidence="4">3.4.14.10</ecNumber>
    </recommendedName>
</protein>
<dbReference type="Pfam" id="PF09286">
    <property type="entry name" value="Pro-kuma_activ"/>
    <property type="match status" value="1"/>
</dbReference>
<keyword evidence="6 15" id="KW-0645">Protease</keyword>
<dbReference type="SUPFAM" id="SSF52743">
    <property type="entry name" value="Subtilisin-like"/>
    <property type="match status" value="1"/>
</dbReference>
<evidence type="ECO:0000256" key="11">
    <source>
        <dbReference type="ARBA" id="ARBA00022837"/>
    </source>
</evidence>
<feature type="binding site" evidence="15">
    <location>
        <position position="659"/>
    </location>
    <ligand>
        <name>Ca(2+)</name>
        <dbReference type="ChEBI" id="CHEBI:29108"/>
    </ligand>
</feature>
<evidence type="ECO:0000256" key="10">
    <source>
        <dbReference type="ARBA" id="ARBA00022825"/>
    </source>
</evidence>
<evidence type="ECO:0000256" key="13">
    <source>
        <dbReference type="ARBA" id="ARBA00023145"/>
    </source>
</evidence>
<dbReference type="InterPro" id="IPR030400">
    <property type="entry name" value="Sedolisin_dom"/>
</dbReference>
<dbReference type="GO" id="GO:0005576">
    <property type="term" value="C:extracellular region"/>
    <property type="evidence" value="ECO:0007669"/>
    <property type="project" value="UniProtKB-SubCell"/>
</dbReference>
<keyword evidence="7 15" id="KW-0479">Metal-binding</keyword>
<proteinExistence type="predicted"/>
<feature type="binding site" evidence="15">
    <location>
        <position position="639"/>
    </location>
    <ligand>
        <name>Ca(2+)</name>
        <dbReference type="ChEBI" id="CHEBI:29108"/>
    </ligand>
</feature>
<dbReference type="Gene3D" id="3.40.50.200">
    <property type="entry name" value="Peptidase S8/S53 domain"/>
    <property type="match status" value="1"/>
</dbReference>
<dbReference type="GO" id="GO:0046872">
    <property type="term" value="F:metal ion binding"/>
    <property type="evidence" value="ECO:0007669"/>
    <property type="project" value="UniProtKB-UniRule"/>
</dbReference>
<dbReference type="GO" id="GO:0004252">
    <property type="term" value="F:serine-type endopeptidase activity"/>
    <property type="evidence" value="ECO:0007669"/>
    <property type="project" value="UniProtKB-UniRule"/>
</dbReference>
<feature type="domain" description="Peptidase S53" evidence="18">
    <location>
        <begin position="269"/>
        <end position="679"/>
    </location>
</feature>
<dbReference type="GO" id="GO:0008240">
    <property type="term" value="F:tripeptidyl-peptidase activity"/>
    <property type="evidence" value="ECO:0007669"/>
    <property type="project" value="UniProtKB-EC"/>
</dbReference>
<dbReference type="CDD" id="cd11377">
    <property type="entry name" value="Pro-peptidase_S53"/>
    <property type="match status" value="1"/>
</dbReference>
<evidence type="ECO:0000256" key="4">
    <source>
        <dbReference type="ARBA" id="ARBA00012462"/>
    </source>
</evidence>
<keyword evidence="17" id="KW-1133">Transmembrane helix</keyword>
<keyword evidence="9 15" id="KW-0378">Hydrolase</keyword>
<feature type="active site" description="Charge relay system" evidence="15">
    <location>
        <position position="346"/>
    </location>
</feature>
<evidence type="ECO:0000313" key="19">
    <source>
        <dbReference type="EMBL" id="PAV19540.1"/>
    </source>
</evidence>
<dbReference type="AlphaFoldDB" id="A0A286UIX2"/>
<dbReference type="OrthoDB" id="409122at2759"/>
<evidence type="ECO:0000256" key="14">
    <source>
        <dbReference type="ARBA" id="ARBA00023180"/>
    </source>
</evidence>
<organism evidence="19 20">
    <name type="scientific">Pyrrhoderma noxium</name>
    <dbReference type="NCBI Taxonomy" id="2282107"/>
    <lineage>
        <taxon>Eukaryota</taxon>
        <taxon>Fungi</taxon>
        <taxon>Dikarya</taxon>
        <taxon>Basidiomycota</taxon>
        <taxon>Agaricomycotina</taxon>
        <taxon>Agaricomycetes</taxon>
        <taxon>Hymenochaetales</taxon>
        <taxon>Hymenochaetaceae</taxon>
        <taxon>Pyrrhoderma</taxon>
    </lineage>
</organism>
<keyword evidence="10 15" id="KW-0720">Serine protease</keyword>
<sequence>MLVQVKSKRWLWYLLNIYVGIASFGLMEVLDLSIIIPHGTTITNTIKVQGGLQAIASQISPPVLHERRTFNPEERGWRFRKRLEPDAVLPLRLGLAHQNLHTLEEELNRVSHPESAEYGRHWSVDRVVKHFSPSDETINLATDWLSQNNIDPSRAKLSNSRSWLDVTVTVEEAERLLKTEYHVYDDKNGEERVGCSEYHIPAHLTPHIDLIKPTTAFNTRVPPAKFQKRSSSINSPQRLGSPSSFNGPKTNGQKVDGSTTLGLADCDQFITPICLQTLYNINASPVATDKNTFGVVEFTPQAFLQGDLDLFFHNFSTSQIGQTPQLVSIDGGVAQTTNQSFDFNGESDLDLEYAMVLTNPQPVTLLQTGDLVEGAGFDNWLDAVDASFCTFEGGDDPDQDGIYPDPLPGGFKGAESCGIISPPNVVSVSYGQDEITISAQSAQRQCAEYGKIGLTGTTVLYSSGDFGVAGFGNVCLDAAGQETTNGARFNPSFPSGCPFVTSVGATQVNPGSTVSDPEGACEQVIFSGGGFSNIFSIPDYQKQAVSDFLENHPPPFTSDQFNNSGTSRAFPDLSANGANYVIAIDGEFELVFGTSASSPTVGSIITLINDARIADGKGPVGFINPAIYSDSFSPAFNDITSGGNQGCGTPGFTATTGWDPVTGVGTPNFGKLRELWLALP</sequence>
<name>A0A286UIX2_9AGAM</name>
<evidence type="ECO:0000259" key="18">
    <source>
        <dbReference type="PROSITE" id="PS51695"/>
    </source>
</evidence>
<keyword evidence="12" id="KW-0843">Virulence</keyword>
<comment type="caution">
    <text evidence="19">The sequence shown here is derived from an EMBL/GenBank/DDBJ whole genome shotgun (WGS) entry which is preliminary data.</text>
</comment>
<keyword evidence="14" id="KW-0325">Glycoprotein</keyword>
<keyword evidence="20" id="KW-1185">Reference proteome</keyword>
<accession>A0A286UIX2</accession>
<dbReference type="SUPFAM" id="SSF54897">
    <property type="entry name" value="Protease propeptides/inhibitors"/>
    <property type="match status" value="1"/>
</dbReference>
<feature type="compositionally biased region" description="Polar residues" evidence="16">
    <location>
        <begin position="229"/>
        <end position="253"/>
    </location>
</feature>
<dbReference type="InterPro" id="IPR015366">
    <property type="entry name" value="S53_propep"/>
</dbReference>
<keyword evidence="17" id="KW-0812">Transmembrane</keyword>
<dbReference type="InterPro" id="IPR036852">
    <property type="entry name" value="Peptidase_S8/S53_dom_sf"/>
</dbReference>
<dbReference type="EC" id="3.4.14.10" evidence="4"/>
<evidence type="ECO:0000256" key="6">
    <source>
        <dbReference type="ARBA" id="ARBA00022670"/>
    </source>
</evidence>
<evidence type="ECO:0000256" key="1">
    <source>
        <dbReference type="ARBA" id="ARBA00001910"/>
    </source>
</evidence>
<dbReference type="GO" id="GO:0006508">
    <property type="term" value="P:proteolysis"/>
    <property type="evidence" value="ECO:0007669"/>
    <property type="project" value="UniProtKB-KW"/>
</dbReference>
<dbReference type="PROSITE" id="PS51695">
    <property type="entry name" value="SEDOLISIN"/>
    <property type="match status" value="1"/>
</dbReference>
<comment type="catalytic activity">
    <reaction evidence="1">
        <text>Release of an N-terminal tripeptide from a polypeptide.</text>
        <dbReference type="EC" id="3.4.14.10"/>
    </reaction>
</comment>
<comment type="cofactor">
    <cofactor evidence="15">
        <name>Ca(2+)</name>
        <dbReference type="ChEBI" id="CHEBI:29108"/>
    </cofactor>
    <text evidence="15">Binds 1 Ca(2+) ion per subunit.</text>
</comment>
<feature type="active site" description="Charge relay system" evidence="15">
    <location>
        <position position="350"/>
    </location>
</feature>
<evidence type="ECO:0000256" key="7">
    <source>
        <dbReference type="ARBA" id="ARBA00022723"/>
    </source>
</evidence>
<dbReference type="InterPro" id="IPR050819">
    <property type="entry name" value="Tripeptidyl-peptidase_I"/>
</dbReference>
<reference evidence="19 20" key="1">
    <citation type="journal article" date="2017" name="Mol. Ecol.">
        <title>Comparative and population genomic landscape of Phellinus noxius: A hypervariable fungus causing root rot in trees.</title>
        <authorList>
            <person name="Chung C.L."/>
            <person name="Lee T.J."/>
            <person name="Akiba M."/>
            <person name="Lee H.H."/>
            <person name="Kuo T.H."/>
            <person name="Liu D."/>
            <person name="Ke H.M."/>
            <person name="Yokoi T."/>
            <person name="Roa M.B."/>
            <person name="Lu M.J."/>
            <person name="Chang Y.Y."/>
            <person name="Ann P.J."/>
            <person name="Tsai J.N."/>
            <person name="Chen C.Y."/>
            <person name="Tzean S.S."/>
            <person name="Ota Y."/>
            <person name="Hattori T."/>
            <person name="Sahashi N."/>
            <person name="Liou R.F."/>
            <person name="Kikuchi T."/>
            <person name="Tsai I.J."/>
        </authorList>
    </citation>
    <scope>NUCLEOTIDE SEQUENCE [LARGE SCALE GENOMIC DNA]</scope>
    <source>
        <strain evidence="19 20">FFPRI411160</strain>
    </source>
</reference>
<evidence type="ECO:0000313" key="20">
    <source>
        <dbReference type="Proteomes" id="UP000217199"/>
    </source>
</evidence>
<evidence type="ECO:0000256" key="2">
    <source>
        <dbReference type="ARBA" id="ARBA00002451"/>
    </source>
</evidence>
<dbReference type="PANTHER" id="PTHR14218:SF19">
    <property type="entry name" value="SERINE PROTEASE AORO, PUTATIVE (AFU_ORTHOLOGUE AFUA_6G10250)-RELATED"/>
    <property type="match status" value="1"/>
</dbReference>
<dbReference type="SMART" id="SM00944">
    <property type="entry name" value="Pro-kuma_activ"/>
    <property type="match status" value="1"/>
</dbReference>
<keyword evidence="8" id="KW-0732">Signal</keyword>